<keyword evidence="4" id="KW-1185">Reference proteome</keyword>
<dbReference type="InterPro" id="IPR027843">
    <property type="entry name" value="DUF4440"/>
</dbReference>
<gene>
    <name evidence="3" type="ORF">CA13_01380</name>
</gene>
<dbReference type="SUPFAM" id="SSF54427">
    <property type="entry name" value="NTF2-like"/>
    <property type="match status" value="1"/>
</dbReference>
<sequence length="306" mass="33940" precursor="true">MCGNLILRLLPQLSVALGLVLVGQALAEESVAAADPRDADRHEIEAAIESYVAAFNAKDVDKLVSHWSPDGVYISRTSGDQLTGHASLKEEFTAILSPEDAPNLAVETESIEFVSPNVAIERGSALISRNDSNEETTYQVVYVAHGGTWLIDRVSEDVIETKASNYERLNGLEFLVGQWINEGDGMIIDLDCQWTANQNYLSRKYHVSIDGDVQSSGLEIIGWDAKNEQIRSWLFDSDGGFVKGEWNLHDRKWVVQSLATLADGASGSSTNVLRPIDEDTYSWRKFNRVVDGQLLPNTEEVTLRRR</sequence>
<dbReference type="Gene3D" id="3.10.450.50">
    <property type="match status" value="1"/>
</dbReference>
<evidence type="ECO:0000313" key="4">
    <source>
        <dbReference type="Proteomes" id="UP000315010"/>
    </source>
</evidence>
<keyword evidence="1" id="KW-0732">Signal</keyword>
<organism evidence="3 4">
    <name type="scientific">Novipirellula herctigrandis</name>
    <dbReference type="NCBI Taxonomy" id="2527986"/>
    <lineage>
        <taxon>Bacteria</taxon>
        <taxon>Pseudomonadati</taxon>
        <taxon>Planctomycetota</taxon>
        <taxon>Planctomycetia</taxon>
        <taxon>Pirellulales</taxon>
        <taxon>Pirellulaceae</taxon>
        <taxon>Novipirellula</taxon>
    </lineage>
</organism>
<feature type="signal peptide" evidence="1">
    <location>
        <begin position="1"/>
        <end position="27"/>
    </location>
</feature>
<proteinExistence type="predicted"/>
<dbReference type="AlphaFoldDB" id="A0A5C5YV97"/>
<reference evidence="3 4" key="1">
    <citation type="submission" date="2019-02" db="EMBL/GenBank/DDBJ databases">
        <title>Deep-cultivation of Planctomycetes and their phenomic and genomic characterization uncovers novel biology.</title>
        <authorList>
            <person name="Wiegand S."/>
            <person name="Jogler M."/>
            <person name="Boedeker C."/>
            <person name="Pinto D."/>
            <person name="Vollmers J."/>
            <person name="Rivas-Marin E."/>
            <person name="Kohn T."/>
            <person name="Peeters S.H."/>
            <person name="Heuer A."/>
            <person name="Rast P."/>
            <person name="Oberbeckmann S."/>
            <person name="Bunk B."/>
            <person name="Jeske O."/>
            <person name="Meyerdierks A."/>
            <person name="Storesund J.E."/>
            <person name="Kallscheuer N."/>
            <person name="Luecker S."/>
            <person name="Lage O.M."/>
            <person name="Pohl T."/>
            <person name="Merkel B.J."/>
            <person name="Hornburger P."/>
            <person name="Mueller R.-W."/>
            <person name="Bruemmer F."/>
            <person name="Labrenz M."/>
            <person name="Spormann A.M."/>
            <person name="Op Den Camp H."/>
            <person name="Overmann J."/>
            <person name="Amann R."/>
            <person name="Jetten M.S.M."/>
            <person name="Mascher T."/>
            <person name="Medema M.H."/>
            <person name="Devos D.P."/>
            <person name="Kaster A.-K."/>
            <person name="Ovreas L."/>
            <person name="Rohde M."/>
            <person name="Galperin M.Y."/>
            <person name="Jogler C."/>
        </authorList>
    </citation>
    <scope>NUCLEOTIDE SEQUENCE [LARGE SCALE GENOMIC DNA]</scope>
    <source>
        <strain evidence="3 4">CA13</strain>
    </source>
</reference>
<feature type="chain" id="PRO_5022890558" evidence="1">
    <location>
        <begin position="28"/>
        <end position="306"/>
    </location>
</feature>
<dbReference type="Proteomes" id="UP000315010">
    <property type="component" value="Unassembled WGS sequence"/>
</dbReference>
<dbReference type="EMBL" id="SJPJ01000001">
    <property type="protein sequence ID" value="TWT78741.1"/>
    <property type="molecule type" value="Genomic_DNA"/>
</dbReference>
<accession>A0A5C5YV97</accession>
<dbReference type="Pfam" id="PF14534">
    <property type="entry name" value="DUF4440"/>
    <property type="match status" value="1"/>
</dbReference>
<comment type="caution">
    <text evidence="3">The sequence shown here is derived from an EMBL/GenBank/DDBJ whole genome shotgun (WGS) entry which is preliminary data.</text>
</comment>
<name>A0A5C5YV97_9BACT</name>
<dbReference type="InterPro" id="IPR032710">
    <property type="entry name" value="NTF2-like_dom_sf"/>
</dbReference>
<dbReference type="RefSeq" id="WP_419193764.1">
    <property type="nucleotide sequence ID" value="NZ_SJPJ01000001.1"/>
</dbReference>
<feature type="domain" description="DUF4440" evidence="2">
    <location>
        <begin position="44"/>
        <end position="151"/>
    </location>
</feature>
<protein>
    <submittedName>
        <fullName evidence="3">SnoaL-like domain protein</fullName>
    </submittedName>
</protein>
<evidence type="ECO:0000313" key="3">
    <source>
        <dbReference type="EMBL" id="TWT78741.1"/>
    </source>
</evidence>
<evidence type="ECO:0000256" key="1">
    <source>
        <dbReference type="SAM" id="SignalP"/>
    </source>
</evidence>
<evidence type="ECO:0000259" key="2">
    <source>
        <dbReference type="Pfam" id="PF14534"/>
    </source>
</evidence>